<dbReference type="EMBL" id="FWZD01000069">
    <property type="protein sequence ID" value="SME39066.1"/>
    <property type="molecule type" value="Genomic_DNA"/>
</dbReference>
<dbReference type="Pfam" id="PF00795">
    <property type="entry name" value="CN_hydrolase"/>
    <property type="match status" value="1"/>
</dbReference>
<name>A0A1Y6AK41_9BACI</name>
<evidence type="ECO:0000313" key="3">
    <source>
        <dbReference type="Proteomes" id="UP000194439"/>
    </source>
</evidence>
<evidence type="ECO:0000259" key="1">
    <source>
        <dbReference type="Pfam" id="PF00795"/>
    </source>
</evidence>
<reference evidence="3" key="1">
    <citation type="submission" date="2017-04" db="EMBL/GenBank/DDBJ databases">
        <authorList>
            <person name="Criscuolo A."/>
        </authorList>
    </citation>
    <scope>NUCLEOTIDE SEQUENCE [LARGE SCALE GENOMIC DNA]</scope>
</reference>
<gene>
    <name evidence="2" type="ORF">BACERE00185_04537</name>
</gene>
<dbReference type="SUPFAM" id="SSF56317">
    <property type="entry name" value="Carbon-nitrogen hydrolase"/>
    <property type="match status" value="1"/>
</dbReference>
<dbReference type="Gene3D" id="3.60.110.10">
    <property type="entry name" value="Carbon-nitrogen hydrolase"/>
    <property type="match status" value="1"/>
</dbReference>
<dbReference type="InterPro" id="IPR003010">
    <property type="entry name" value="C-N_Hydrolase"/>
</dbReference>
<accession>A0A1Y6AK41</accession>
<dbReference type="AlphaFoldDB" id="A0A1Y6AK41"/>
<dbReference type="Proteomes" id="UP000194439">
    <property type="component" value="Unassembled WGS sequence"/>
</dbReference>
<feature type="domain" description="CN hydrolase" evidence="1">
    <location>
        <begin position="15"/>
        <end position="181"/>
    </location>
</feature>
<dbReference type="InterPro" id="IPR036526">
    <property type="entry name" value="C-N_Hydrolase_sf"/>
</dbReference>
<sequence>MKILLVQPYYDGKNKYNYHKIYDKIVDIISEHPVDLIVFPEGFIHGSDDINDCFETTRCISDFFNTPVLVGVSCDFGTEEAYFYNPTTKDETEWKLYAKHSSARMVAFDVDYDDENRYQLYKPIMLNGKKIQVCICHDMFYPLLMERLEQEGMDVLINLTGGNVNMPKWTNILKGRSIEMDGTVLCTMAYHSELSQKSDRITYHKGQRLQPIFTKGDGRKEHAFSIFDLEHRSCVDDNLPFYSPEKYTEFTVSKTKGDCIVFKGEFKTLKKLPIVEDYERSICVQKGKERIHIHACDIHDLFDRTYVFHEPREENEHDVFIYFIDEEIEREKAITMLKLRVVENRIAAVIVASNFMIGAKTNRYKNVQLFEGDTIGFDLQHMKGFDSVYVKNPNKTEGLNLKFKEEYEALIQ</sequence>
<protein>
    <recommendedName>
        <fullName evidence="1">CN hydrolase domain-containing protein</fullName>
    </recommendedName>
</protein>
<organism evidence="2 3">
    <name type="scientific">Bacillus mobilis</name>
    <dbReference type="NCBI Taxonomy" id="2026190"/>
    <lineage>
        <taxon>Bacteria</taxon>
        <taxon>Bacillati</taxon>
        <taxon>Bacillota</taxon>
        <taxon>Bacilli</taxon>
        <taxon>Bacillales</taxon>
        <taxon>Bacillaceae</taxon>
        <taxon>Bacillus</taxon>
        <taxon>Bacillus cereus group</taxon>
    </lineage>
</organism>
<dbReference type="RefSeq" id="WP_088029538.1">
    <property type="nucleotide sequence ID" value="NZ_FWZD01000069.1"/>
</dbReference>
<proteinExistence type="predicted"/>
<evidence type="ECO:0000313" key="2">
    <source>
        <dbReference type="EMBL" id="SME39066.1"/>
    </source>
</evidence>